<evidence type="ECO:0000313" key="3">
    <source>
        <dbReference type="Proteomes" id="UP000476176"/>
    </source>
</evidence>
<gene>
    <name evidence="2" type="ORF">PF004_g11044</name>
</gene>
<organism evidence="2 3">
    <name type="scientific">Phytophthora fragariae</name>
    <dbReference type="NCBI Taxonomy" id="53985"/>
    <lineage>
        <taxon>Eukaryota</taxon>
        <taxon>Sar</taxon>
        <taxon>Stramenopiles</taxon>
        <taxon>Oomycota</taxon>
        <taxon>Peronosporomycetes</taxon>
        <taxon>Peronosporales</taxon>
        <taxon>Peronosporaceae</taxon>
        <taxon>Phytophthora</taxon>
    </lineage>
</organism>
<feature type="region of interest" description="Disordered" evidence="1">
    <location>
        <begin position="1"/>
        <end position="28"/>
    </location>
</feature>
<name>A0A6G0NZ64_9STRA</name>
<dbReference type="AlphaFoldDB" id="A0A6G0NZ64"/>
<comment type="caution">
    <text evidence="2">The sequence shown here is derived from an EMBL/GenBank/DDBJ whole genome shotgun (WGS) entry which is preliminary data.</text>
</comment>
<dbReference type="EMBL" id="QXGC01000592">
    <property type="protein sequence ID" value="KAE9228539.1"/>
    <property type="molecule type" value="Genomic_DNA"/>
</dbReference>
<reference evidence="2 3" key="1">
    <citation type="submission" date="2018-09" db="EMBL/GenBank/DDBJ databases">
        <title>Genomic investigation of the strawberry pathogen Phytophthora fragariae indicates pathogenicity is determined by transcriptional variation in three key races.</title>
        <authorList>
            <person name="Adams T.M."/>
            <person name="Armitage A.D."/>
            <person name="Sobczyk M.K."/>
            <person name="Bates H.J."/>
            <person name="Dunwell J.M."/>
            <person name="Nellist C.F."/>
            <person name="Harrison R.J."/>
        </authorList>
    </citation>
    <scope>NUCLEOTIDE SEQUENCE [LARGE SCALE GENOMIC DNA]</scope>
    <source>
        <strain evidence="2 3">BC-23</strain>
    </source>
</reference>
<accession>A0A6G0NZ64</accession>
<sequence length="178" mass="19352">MALFQPGLASDARPPARARVEPSPAAPSSRIPYEMQLLRGELDNLRGQVAGVRQSLAVIIDPNDHGALPAYAIRQLTSASCSDQAKKVKGDYQSSQTPLLATEMFKRITPSEVTEWLCVYVPKNKSADHGFLSARVKLVLLFVNKRLDVALGHLQVDNPACSNPSLKPVRGGTRPEPE</sequence>
<protein>
    <submittedName>
        <fullName evidence="2">Uncharacterized protein</fullName>
    </submittedName>
</protein>
<dbReference type="Proteomes" id="UP000476176">
    <property type="component" value="Unassembled WGS sequence"/>
</dbReference>
<evidence type="ECO:0000313" key="2">
    <source>
        <dbReference type="EMBL" id="KAE9228539.1"/>
    </source>
</evidence>
<evidence type="ECO:0000256" key="1">
    <source>
        <dbReference type="SAM" id="MobiDB-lite"/>
    </source>
</evidence>
<proteinExistence type="predicted"/>